<dbReference type="InterPro" id="IPR038286">
    <property type="entry name" value="IPK_sf"/>
</dbReference>
<name>A0A7S1ANE0_NOCSC</name>
<dbReference type="SUPFAM" id="SSF56104">
    <property type="entry name" value="SAICAR synthase-like"/>
    <property type="match status" value="1"/>
</dbReference>
<organism evidence="1">
    <name type="scientific">Noctiluca scintillans</name>
    <name type="common">Sea sparkle</name>
    <name type="synonym">Red tide dinoflagellate</name>
    <dbReference type="NCBI Taxonomy" id="2966"/>
    <lineage>
        <taxon>Eukaryota</taxon>
        <taxon>Sar</taxon>
        <taxon>Alveolata</taxon>
        <taxon>Dinophyceae</taxon>
        <taxon>Noctilucales</taxon>
        <taxon>Noctilucaceae</taxon>
        <taxon>Noctiluca</taxon>
    </lineage>
</organism>
<dbReference type="Gene3D" id="3.30.470.160">
    <property type="entry name" value="Inositol polyphosphate kinase"/>
    <property type="match status" value="1"/>
</dbReference>
<sequence>MNLSPEMAAGLGENTLGVPSFLSARHSVESYSEFDDAWEDGTDDDLVDLTPLTPDHALSATSRCRSASNLVDIWDFLDPKEEEQLQVQERVGNDALHMSWSPSLHQLFGSQSVPTPISSNGEVRERRAGSRFLLNEVNPALFEQPCTPINMSGGTAFFFRIAYKPGCEPPGANRCHLIGKDLSHAMDELDFYGKLKVVTDNDVQWQAFGSMAIGCHGISRLSCVTDLETESTQIRTLLLLENLRNGFDSMRLCDVKMGSETSVTGWKGKTRLHAWKNHQLDSRTNSMAEGVRLEGMELPPRTLEERIKAVVDSHTTMSRVRAGLVGSKAAKRFTLQRLHAHEFLAGLLDVSTFGAGAEMHTHSAAWSALTAVGRLLVALKGLPAPQMWIGSSLAIALEVGCLCKSPRVLVKVFDWGRAELTTQDEHRALPALERSQRMYYWRQYFCALCRVYWELSRIVYHRCCCPSWTALVFELRSEQLSVLRAAIVPGKCNDEVLGMAVYPMTMLQETGTFANFTLPLLRQRCADPPSFGALHVRLSVSEGVQCGEGSTILQLQGATKLLSDLVRSGTTVTVIRAIAFEVADDAMAHFSAWSESLPEPVPSGRVCAQKTGPGTSVGATVVWDATLEVVGLGKAASKEAQSRLVSELNLAAKTTGPASDWESEESTDYDTGSAEIVSMPWESLLPSVLASTPESEEPLVCEFSRHLVPWLDLEDACPSDWGIVPQIQSELFARPQRRHPFRHVPRPFT</sequence>
<protein>
    <submittedName>
        <fullName evidence="1">Uncharacterized protein</fullName>
    </submittedName>
</protein>
<evidence type="ECO:0000313" key="1">
    <source>
        <dbReference type="EMBL" id="CAD8859953.1"/>
    </source>
</evidence>
<proteinExistence type="predicted"/>
<accession>A0A7S1ANE0</accession>
<dbReference type="EMBL" id="HBFQ01048048">
    <property type="protein sequence ID" value="CAD8859953.1"/>
    <property type="molecule type" value="Transcribed_RNA"/>
</dbReference>
<gene>
    <name evidence="1" type="ORF">NSCI0253_LOCUS34307</name>
</gene>
<reference evidence="1" key="1">
    <citation type="submission" date="2021-01" db="EMBL/GenBank/DDBJ databases">
        <authorList>
            <person name="Corre E."/>
            <person name="Pelletier E."/>
            <person name="Niang G."/>
            <person name="Scheremetjew M."/>
            <person name="Finn R."/>
            <person name="Kale V."/>
            <person name="Holt S."/>
            <person name="Cochrane G."/>
            <person name="Meng A."/>
            <person name="Brown T."/>
            <person name="Cohen L."/>
        </authorList>
    </citation>
    <scope>NUCLEOTIDE SEQUENCE</scope>
</reference>
<dbReference type="AlphaFoldDB" id="A0A7S1ANE0"/>